<dbReference type="AlphaFoldDB" id="A0AA40ANX1"/>
<keyword evidence="1" id="KW-1133">Transmembrane helix</keyword>
<feature type="domain" description="FAS1" evidence="3">
    <location>
        <begin position="174"/>
        <end position="307"/>
    </location>
</feature>
<gene>
    <name evidence="4" type="ORF">B0H67DRAFT_599141</name>
</gene>
<dbReference type="GO" id="GO:0016236">
    <property type="term" value="P:macroautophagy"/>
    <property type="evidence" value="ECO:0007669"/>
    <property type="project" value="TreeGrafter"/>
</dbReference>
<evidence type="ECO:0000313" key="4">
    <source>
        <dbReference type="EMBL" id="KAK0719304.1"/>
    </source>
</evidence>
<evidence type="ECO:0000313" key="5">
    <source>
        <dbReference type="Proteomes" id="UP001172102"/>
    </source>
</evidence>
<keyword evidence="1" id="KW-0472">Membrane</keyword>
<comment type="caution">
    <text evidence="4">The sequence shown here is derived from an EMBL/GenBank/DDBJ whole genome shotgun (WGS) entry which is preliminary data.</text>
</comment>
<dbReference type="Pfam" id="PF02469">
    <property type="entry name" value="Fasciclin"/>
    <property type="match status" value="1"/>
</dbReference>
<organism evidence="4 5">
    <name type="scientific">Lasiosphaeris hirsuta</name>
    <dbReference type="NCBI Taxonomy" id="260670"/>
    <lineage>
        <taxon>Eukaryota</taxon>
        <taxon>Fungi</taxon>
        <taxon>Dikarya</taxon>
        <taxon>Ascomycota</taxon>
        <taxon>Pezizomycotina</taxon>
        <taxon>Sordariomycetes</taxon>
        <taxon>Sordariomycetidae</taxon>
        <taxon>Sordariales</taxon>
        <taxon>Lasiosphaeriaceae</taxon>
        <taxon>Lasiosphaeris</taxon>
    </lineage>
</organism>
<keyword evidence="1" id="KW-0812">Transmembrane</keyword>
<accession>A0AA40ANX1</accession>
<dbReference type="SUPFAM" id="SSF82153">
    <property type="entry name" value="FAS1 domain"/>
    <property type="match status" value="1"/>
</dbReference>
<keyword evidence="2" id="KW-0732">Signal</keyword>
<reference evidence="4" key="1">
    <citation type="submission" date="2023-06" db="EMBL/GenBank/DDBJ databases">
        <title>Genome-scale phylogeny and comparative genomics of the fungal order Sordariales.</title>
        <authorList>
            <consortium name="Lawrence Berkeley National Laboratory"/>
            <person name="Hensen N."/>
            <person name="Bonometti L."/>
            <person name="Westerberg I."/>
            <person name="Brannstrom I.O."/>
            <person name="Guillou S."/>
            <person name="Cros-Aarteil S."/>
            <person name="Calhoun S."/>
            <person name="Haridas S."/>
            <person name="Kuo A."/>
            <person name="Mondo S."/>
            <person name="Pangilinan J."/>
            <person name="Riley R."/>
            <person name="Labutti K."/>
            <person name="Andreopoulos B."/>
            <person name="Lipzen A."/>
            <person name="Chen C."/>
            <person name="Yanf M."/>
            <person name="Daum C."/>
            <person name="Ng V."/>
            <person name="Clum A."/>
            <person name="Steindorff A."/>
            <person name="Ohm R."/>
            <person name="Martin F."/>
            <person name="Silar P."/>
            <person name="Natvig D."/>
            <person name="Lalanne C."/>
            <person name="Gautier V."/>
            <person name="Ament-Velasquez S.L."/>
            <person name="Kruys A."/>
            <person name="Hutchinson M.I."/>
            <person name="Powell A.J."/>
            <person name="Barry K."/>
            <person name="Miller A.N."/>
            <person name="Grigoriev I.V."/>
            <person name="Debuchy R."/>
            <person name="Gladieux P."/>
            <person name="Thoren M.H."/>
            <person name="Johannesson H."/>
        </authorList>
    </citation>
    <scope>NUCLEOTIDE SEQUENCE</scope>
    <source>
        <strain evidence="4">SMH4607-1</strain>
    </source>
</reference>
<dbReference type="PROSITE" id="PS50213">
    <property type="entry name" value="FAS1"/>
    <property type="match status" value="1"/>
</dbReference>
<dbReference type="InterPro" id="IPR036378">
    <property type="entry name" value="FAS1_dom_sf"/>
</dbReference>
<dbReference type="GO" id="GO:0000329">
    <property type="term" value="C:fungal-type vacuole membrane"/>
    <property type="evidence" value="ECO:0007669"/>
    <property type="project" value="TreeGrafter"/>
</dbReference>
<dbReference type="Gene3D" id="2.30.180.10">
    <property type="entry name" value="FAS1 domain"/>
    <property type="match status" value="1"/>
</dbReference>
<dbReference type="SMART" id="SM00554">
    <property type="entry name" value="FAS1"/>
    <property type="match status" value="1"/>
</dbReference>
<evidence type="ECO:0000259" key="3">
    <source>
        <dbReference type="PROSITE" id="PS50213"/>
    </source>
</evidence>
<dbReference type="PANTHER" id="PTHR10900:SF77">
    <property type="entry name" value="FI19380P1"/>
    <property type="match status" value="1"/>
</dbReference>
<dbReference type="InterPro" id="IPR000782">
    <property type="entry name" value="FAS1_domain"/>
</dbReference>
<evidence type="ECO:0000256" key="1">
    <source>
        <dbReference type="SAM" id="Phobius"/>
    </source>
</evidence>
<keyword evidence="5" id="KW-1185">Reference proteome</keyword>
<sequence length="346" mass="36048">MLALRPLLVGFGFYVASASAQSLLAVLQNSGHTEFARLLQEQEAVINAVPGSRLIVYAPPNAAISKNGGAILARESLLTDNQTKSGLFNYAEDTAPELRRRWLAGPGDTGTGACPVWALETLLSHPSLVNLGPGRNQTIVQKDVGSASLGVVFSGLGAGVKVTSSDIPFGGGVVRPIAGTLTLPRNLSATLPFLNVGKFEAALQRTGLLADLDSRTRITVLIPTDAAFRNTSNLPEARLIQALKGHVLVDVAAYTPLLRDGASFRTLGGTNVTVSVQGETVFLGGSRISSGDAIITNGVVHTIDRVLAGSVITPIVTGAAVAFRPILTYLYALPAVVAVLAVYYAL</sequence>
<dbReference type="PANTHER" id="PTHR10900">
    <property type="entry name" value="PERIOSTIN-RELATED"/>
    <property type="match status" value="1"/>
</dbReference>
<dbReference type="EMBL" id="JAUKUA010000003">
    <property type="protein sequence ID" value="KAK0719304.1"/>
    <property type="molecule type" value="Genomic_DNA"/>
</dbReference>
<feature type="chain" id="PRO_5041334984" evidence="2">
    <location>
        <begin position="21"/>
        <end position="346"/>
    </location>
</feature>
<name>A0AA40ANX1_9PEZI</name>
<evidence type="ECO:0000256" key="2">
    <source>
        <dbReference type="SAM" id="SignalP"/>
    </source>
</evidence>
<dbReference type="InterPro" id="IPR050904">
    <property type="entry name" value="Adhesion/Biosynth-related"/>
</dbReference>
<feature type="signal peptide" evidence="2">
    <location>
        <begin position="1"/>
        <end position="20"/>
    </location>
</feature>
<proteinExistence type="predicted"/>
<dbReference type="Proteomes" id="UP001172102">
    <property type="component" value="Unassembled WGS sequence"/>
</dbReference>
<protein>
    <submittedName>
        <fullName evidence="4">FAS1 domain-containing protein</fullName>
    </submittedName>
</protein>
<feature type="transmembrane region" description="Helical" evidence="1">
    <location>
        <begin position="326"/>
        <end position="345"/>
    </location>
</feature>